<evidence type="ECO:0000313" key="3">
    <source>
        <dbReference type="EMBL" id="USQ77140.1"/>
    </source>
</evidence>
<dbReference type="RefSeq" id="WP_252621956.1">
    <property type="nucleotide sequence ID" value="NZ_CP099490.1"/>
</dbReference>
<dbReference type="InterPro" id="IPR053136">
    <property type="entry name" value="UTP_pyrophosphatase-like"/>
</dbReference>
<feature type="region of interest" description="Disordered" evidence="1">
    <location>
        <begin position="1"/>
        <end position="34"/>
    </location>
</feature>
<reference evidence="3" key="1">
    <citation type="submission" date="2022-06" db="EMBL/GenBank/DDBJ databases">
        <title>Ornithinimicrobium JY.X270.</title>
        <authorList>
            <person name="Huang Y."/>
        </authorList>
    </citation>
    <scope>NUCLEOTIDE SEQUENCE</scope>
    <source>
        <strain evidence="3">JY.X270</strain>
    </source>
</reference>
<dbReference type="Pfam" id="PF01863">
    <property type="entry name" value="YgjP-like"/>
    <property type="match status" value="1"/>
</dbReference>
<dbReference type="PANTHER" id="PTHR30399">
    <property type="entry name" value="UNCHARACTERIZED PROTEIN YGJP"/>
    <property type="match status" value="1"/>
</dbReference>
<evidence type="ECO:0000256" key="1">
    <source>
        <dbReference type="SAM" id="MobiDB-lite"/>
    </source>
</evidence>
<dbReference type="CDD" id="cd07344">
    <property type="entry name" value="M48_yhfN_like"/>
    <property type="match status" value="1"/>
</dbReference>
<dbReference type="InterPro" id="IPR002725">
    <property type="entry name" value="YgjP-like_metallopeptidase"/>
</dbReference>
<dbReference type="Proteomes" id="UP001056535">
    <property type="component" value="Chromosome"/>
</dbReference>
<dbReference type="PANTHER" id="PTHR30399:SF1">
    <property type="entry name" value="UTP PYROPHOSPHATASE"/>
    <property type="match status" value="1"/>
</dbReference>
<dbReference type="EMBL" id="CP099490">
    <property type="protein sequence ID" value="USQ77140.1"/>
    <property type="molecule type" value="Genomic_DNA"/>
</dbReference>
<name>A0ABY4YK17_9MICO</name>
<dbReference type="Gene3D" id="3.30.2010.10">
    <property type="entry name" value="Metalloproteases ('zincins'), catalytic domain"/>
    <property type="match status" value="1"/>
</dbReference>
<gene>
    <name evidence="3" type="ORF">NF557_04275</name>
</gene>
<sequence length="195" mass="21762">MTRRPLGHESSGPTQTNAPPIEIRRSSRRRRTVSARMEAGTFVVLMPVGLRPEEEQGHVDTLLARYQRSQAKQRLATEDLAGRARQLSQTYLDGRARPTSITWVTNQQHRWGSCSPATGTIRLSTALDGMPSWVVDSVIVHELAHLLEANHGPRFKALVRRFERYDEATAFLRGVSFAQGRSVGDDDAESDIETG</sequence>
<organism evidence="3 4">
    <name type="scientific">Ornithinimicrobium cryptoxanthini</name>
    <dbReference type="NCBI Taxonomy" id="2934161"/>
    <lineage>
        <taxon>Bacteria</taxon>
        <taxon>Bacillati</taxon>
        <taxon>Actinomycetota</taxon>
        <taxon>Actinomycetes</taxon>
        <taxon>Micrococcales</taxon>
        <taxon>Ornithinimicrobiaceae</taxon>
        <taxon>Ornithinimicrobium</taxon>
    </lineage>
</organism>
<proteinExistence type="predicted"/>
<protein>
    <submittedName>
        <fullName evidence="3">M48 family metallopeptidase</fullName>
    </submittedName>
</protein>
<feature type="domain" description="YgjP-like metallopeptidase" evidence="2">
    <location>
        <begin position="51"/>
        <end position="162"/>
    </location>
</feature>
<evidence type="ECO:0000313" key="4">
    <source>
        <dbReference type="Proteomes" id="UP001056535"/>
    </source>
</evidence>
<evidence type="ECO:0000259" key="2">
    <source>
        <dbReference type="Pfam" id="PF01863"/>
    </source>
</evidence>
<accession>A0ABY4YK17</accession>
<keyword evidence="4" id="KW-1185">Reference proteome</keyword>